<dbReference type="PANTHER" id="PTHR23501">
    <property type="entry name" value="MAJOR FACILITATOR SUPERFAMILY"/>
    <property type="match status" value="1"/>
</dbReference>
<dbReference type="InterPro" id="IPR005829">
    <property type="entry name" value="Sugar_transporter_CS"/>
</dbReference>
<organism evidence="8 9">
    <name type="scientific">Paratrimastix pyriformis</name>
    <dbReference type="NCBI Taxonomy" id="342808"/>
    <lineage>
        <taxon>Eukaryota</taxon>
        <taxon>Metamonada</taxon>
        <taxon>Preaxostyla</taxon>
        <taxon>Paratrimastigidae</taxon>
        <taxon>Paratrimastix</taxon>
    </lineage>
</organism>
<keyword evidence="2 6" id="KW-0812">Transmembrane</keyword>
<feature type="transmembrane region" description="Helical" evidence="6">
    <location>
        <begin position="521"/>
        <end position="542"/>
    </location>
</feature>
<feature type="transmembrane region" description="Helical" evidence="6">
    <location>
        <begin position="387"/>
        <end position="412"/>
    </location>
</feature>
<feature type="transmembrane region" description="Helical" evidence="6">
    <location>
        <begin position="433"/>
        <end position="451"/>
    </location>
</feature>
<sequence>MQEKSKGDDSATLHDTLLNETSPVPSSSPLTPRRRFFIYFATVLSMLMIGVDQTSVSTGLPSIITDLDGFPLYSWVMGACMLASTIVTPIVGRLGDLFGRKIFFLAGQSLFVLGSGLAAVSGTMTLLIAARAIQGLGVGATFPILLAIIGETYGPRERSRYQGICSAVNGIGTALGPLIGGVLNQAFGWESIFVFNVGLGLVTIAYTFIAVPWKLQCHCRTALRRVDFLGMTAVVVTFVPFLLAITWGGAAFGWGSPVVIVMWCLSGAGLGALVLVEWRLAPEPAFPLRLFRSRVFATCVACAVLMPFGYIGVLSYLSLFARGVLGLTSADTGLVLLPMMSVTALFSVLGGQLLARTGRFRLVALGGFLVSLPGVYLYGTMGPQTPVWLFCLYQAIVGVGLGPLMSVFITAIQNAVAPAELGVATSTVSFARLLGQTFSITVIGTCMQGIFARDIDGCLTADVLALLPQYMRDNLHKPNVLVDPAFAEQLRADLVARYGVRGEAAYAALTGCFRGALAEGLAVGFFVGAGVATACMLVALLLKARGAPRPVMPPSQPHPPSSSDWRAGGPRFDGHAERATGLWPPVSSGPVGGGGVGWRGLQDTPPGRAAPPSSDPAPSAATAVILQPVGPQPATAA</sequence>
<keyword evidence="9" id="KW-1185">Reference proteome</keyword>
<feature type="transmembrane region" description="Helical" evidence="6">
    <location>
        <begin position="128"/>
        <end position="149"/>
    </location>
</feature>
<feature type="transmembrane region" description="Helical" evidence="6">
    <location>
        <begin position="161"/>
        <end position="180"/>
    </location>
</feature>
<dbReference type="InterPro" id="IPR036259">
    <property type="entry name" value="MFS_trans_sf"/>
</dbReference>
<dbReference type="Gene3D" id="1.20.1250.20">
    <property type="entry name" value="MFS general substrate transporter like domains"/>
    <property type="match status" value="1"/>
</dbReference>
<comment type="subcellular location">
    <subcellularLocation>
        <location evidence="1">Membrane</location>
        <topology evidence="1">Multi-pass membrane protein</topology>
    </subcellularLocation>
</comment>
<feature type="transmembrane region" description="Helical" evidence="6">
    <location>
        <begin position="103"/>
        <end position="122"/>
    </location>
</feature>
<accession>A0ABQ8UKB0</accession>
<protein>
    <submittedName>
        <fullName evidence="8">Multidrug resistance-associated protein</fullName>
    </submittedName>
</protein>
<gene>
    <name evidence="8" type="ORF">PAPYR_4408</name>
</gene>
<feature type="domain" description="Major facilitator superfamily (MFS) profile" evidence="7">
    <location>
        <begin position="38"/>
        <end position="547"/>
    </location>
</feature>
<comment type="caution">
    <text evidence="8">The sequence shown here is derived from an EMBL/GenBank/DDBJ whole genome shotgun (WGS) entry which is preliminary data.</text>
</comment>
<dbReference type="PANTHER" id="PTHR23501:SF197">
    <property type="entry name" value="COMD"/>
    <property type="match status" value="1"/>
</dbReference>
<feature type="transmembrane region" description="Helical" evidence="6">
    <location>
        <begin position="36"/>
        <end position="52"/>
    </location>
</feature>
<dbReference type="PROSITE" id="PS50850">
    <property type="entry name" value="MFS"/>
    <property type="match status" value="1"/>
</dbReference>
<feature type="transmembrane region" description="Helical" evidence="6">
    <location>
        <begin position="362"/>
        <end position="381"/>
    </location>
</feature>
<reference evidence="8" key="1">
    <citation type="journal article" date="2022" name="bioRxiv">
        <title>Genomics of Preaxostyla Flagellates Illuminates Evolutionary Transitions and the Path Towards Mitochondrial Loss.</title>
        <authorList>
            <person name="Novak L.V.F."/>
            <person name="Treitli S.C."/>
            <person name="Pyrih J."/>
            <person name="Halakuc P."/>
            <person name="Pipaliya S.V."/>
            <person name="Vacek V."/>
            <person name="Brzon O."/>
            <person name="Soukal P."/>
            <person name="Eme L."/>
            <person name="Dacks J.B."/>
            <person name="Karnkowska A."/>
            <person name="Elias M."/>
            <person name="Hampl V."/>
        </authorList>
    </citation>
    <scope>NUCLEOTIDE SEQUENCE</scope>
    <source>
        <strain evidence="8">RCP-MX</strain>
    </source>
</reference>
<keyword evidence="4 6" id="KW-0472">Membrane</keyword>
<dbReference type="Pfam" id="PF07690">
    <property type="entry name" value="MFS_1"/>
    <property type="match status" value="1"/>
</dbReference>
<keyword evidence="3 6" id="KW-1133">Transmembrane helix</keyword>
<dbReference type="PROSITE" id="PS00217">
    <property type="entry name" value="SUGAR_TRANSPORT_2"/>
    <property type="match status" value="1"/>
</dbReference>
<evidence type="ECO:0000256" key="3">
    <source>
        <dbReference type="ARBA" id="ARBA00022989"/>
    </source>
</evidence>
<dbReference type="PRINTS" id="PR01036">
    <property type="entry name" value="TCRTETB"/>
</dbReference>
<feature type="compositionally biased region" description="Pro residues" evidence="5">
    <location>
        <begin position="550"/>
        <end position="560"/>
    </location>
</feature>
<proteinExistence type="predicted"/>
<dbReference type="Gene3D" id="1.20.1720.10">
    <property type="entry name" value="Multidrug resistance protein D"/>
    <property type="match status" value="1"/>
</dbReference>
<feature type="transmembrane region" description="Helical" evidence="6">
    <location>
        <begin position="192"/>
        <end position="215"/>
    </location>
</feature>
<name>A0ABQ8UKB0_9EUKA</name>
<feature type="transmembrane region" description="Helical" evidence="6">
    <location>
        <begin position="72"/>
        <end position="91"/>
    </location>
</feature>
<evidence type="ECO:0000313" key="9">
    <source>
        <dbReference type="Proteomes" id="UP001141327"/>
    </source>
</evidence>
<evidence type="ECO:0000256" key="4">
    <source>
        <dbReference type="ARBA" id="ARBA00023136"/>
    </source>
</evidence>
<dbReference type="InterPro" id="IPR020846">
    <property type="entry name" value="MFS_dom"/>
</dbReference>
<evidence type="ECO:0000256" key="6">
    <source>
        <dbReference type="SAM" id="Phobius"/>
    </source>
</evidence>
<feature type="transmembrane region" description="Helical" evidence="6">
    <location>
        <begin position="295"/>
        <end position="321"/>
    </location>
</feature>
<dbReference type="Proteomes" id="UP001141327">
    <property type="component" value="Unassembled WGS sequence"/>
</dbReference>
<feature type="transmembrane region" description="Helical" evidence="6">
    <location>
        <begin position="227"/>
        <end position="248"/>
    </location>
</feature>
<feature type="compositionally biased region" description="Low complexity" evidence="5">
    <location>
        <begin position="605"/>
        <end position="621"/>
    </location>
</feature>
<dbReference type="InterPro" id="IPR011701">
    <property type="entry name" value="MFS"/>
</dbReference>
<evidence type="ECO:0000256" key="5">
    <source>
        <dbReference type="SAM" id="MobiDB-lite"/>
    </source>
</evidence>
<dbReference type="EMBL" id="JAPMOS010000018">
    <property type="protein sequence ID" value="KAJ4459658.1"/>
    <property type="molecule type" value="Genomic_DNA"/>
</dbReference>
<evidence type="ECO:0000313" key="8">
    <source>
        <dbReference type="EMBL" id="KAJ4459658.1"/>
    </source>
</evidence>
<evidence type="ECO:0000256" key="2">
    <source>
        <dbReference type="ARBA" id="ARBA00022692"/>
    </source>
</evidence>
<evidence type="ECO:0000256" key="1">
    <source>
        <dbReference type="ARBA" id="ARBA00004141"/>
    </source>
</evidence>
<feature type="transmembrane region" description="Helical" evidence="6">
    <location>
        <begin position="254"/>
        <end position="275"/>
    </location>
</feature>
<evidence type="ECO:0000259" key="7">
    <source>
        <dbReference type="PROSITE" id="PS50850"/>
    </source>
</evidence>
<dbReference type="SUPFAM" id="SSF103473">
    <property type="entry name" value="MFS general substrate transporter"/>
    <property type="match status" value="1"/>
</dbReference>
<feature type="transmembrane region" description="Helical" evidence="6">
    <location>
        <begin position="333"/>
        <end position="355"/>
    </location>
</feature>
<feature type="region of interest" description="Disordered" evidence="5">
    <location>
        <begin position="550"/>
        <end position="621"/>
    </location>
</feature>